<dbReference type="EMBL" id="LT670847">
    <property type="protein sequence ID" value="SHM13470.1"/>
    <property type="molecule type" value="Genomic_DNA"/>
</dbReference>
<dbReference type="STRING" id="29571.SAMN05878437_1404"/>
<organism evidence="1 2">
    <name type="scientific">Vreelandella subglaciescola</name>
    <dbReference type="NCBI Taxonomy" id="29571"/>
    <lineage>
        <taxon>Bacteria</taxon>
        <taxon>Pseudomonadati</taxon>
        <taxon>Pseudomonadota</taxon>
        <taxon>Gammaproteobacteria</taxon>
        <taxon>Oceanospirillales</taxon>
        <taxon>Halomonadaceae</taxon>
        <taxon>Vreelandella</taxon>
    </lineage>
</organism>
<accession>A0A1M7GB02</accession>
<dbReference type="Proteomes" id="UP000190911">
    <property type="component" value="Chromosome I"/>
</dbReference>
<proteinExistence type="predicted"/>
<gene>
    <name evidence="1" type="ORF">SAMN05878437_1404</name>
</gene>
<reference evidence="1 2" key="1">
    <citation type="submission" date="2016-11" db="EMBL/GenBank/DDBJ databases">
        <authorList>
            <person name="Jaros S."/>
            <person name="Januszkiewicz K."/>
            <person name="Wedrychowicz H."/>
        </authorList>
    </citation>
    <scope>NUCLEOTIDE SEQUENCE [LARGE SCALE GENOMIC DNA]</scope>
    <source>
        <strain evidence="1 2">ACAM 12</strain>
    </source>
</reference>
<name>A0A1M7GB02_9GAMM</name>
<dbReference type="AlphaFoldDB" id="A0A1M7GB02"/>
<protein>
    <submittedName>
        <fullName evidence="1">Uncharacterized protein</fullName>
    </submittedName>
</protein>
<dbReference type="InParanoid" id="A0A1M7GB02"/>
<keyword evidence="2" id="KW-1185">Reference proteome</keyword>
<dbReference type="RefSeq" id="WP_079552409.1">
    <property type="nucleotide sequence ID" value="NZ_LT670847.1"/>
</dbReference>
<dbReference type="OrthoDB" id="6181807at2"/>
<sequence length="190" mass="20486">MRVIQVNEPSQRDACLARLCADTYGSQSGLTPLLRFAGVKGVLFEQQAARVLALVDDSARPVALALLVLDKANQGMSPMLMVDLDTPTGSSPAMQLVNELAQRAPLRVDAADPADEERFHRAGIARWFTGPNGIRIGLSAEHPASGPDDLSPALSVDDAAVAQSLKQDRKLFEDYKQRFMAGLEDFPATL</sequence>
<evidence type="ECO:0000313" key="1">
    <source>
        <dbReference type="EMBL" id="SHM13470.1"/>
    </source>
</evidence>
<evidence type="ECO:0000313" key="2">
    <source>
        <dbReference type="Proteomes" id="UP000190911"/>
    </source>
</evidence>